<accession>A0A1L3ZEK4</accession>
<feature type="transmembrane region" description="Helical" evidence="1">
    <location>
        <begin position="6"/>
        <end position="22"/>
    </location>
</feature>
<dbReference type="EMBL" id="WUEZ01000015">
    <property type="protein sequence ID" value="NEI35224.1"/>
    <property type="molecule type" value="Genomic_DNA"/>
</dbReference>
<dbReference type="EMBL" id="CP018228">
    <property type="protein sequence ID" value="API53990.1"/>
    <property type="molecule type" value="Genomic_DNA"/>
</dbReference>
<evidence type="ECO:0000313" key="3">
    <source>
        <dbReference type="EMBL" id="NEI35224.1"/>
    </source>
</evidence>
<organism evidence="2 4">
    <name type="scientific">Rhizobium leguminosarum</name>
    <dbReference type="NCBI Taxonomy" id="384"/>
    <lineage>
        <taxon>Bacteria</taxon>
        <taxon>Pseudomonadati</taxon>
        <taxon>Pseudomonadota</taxon>
        <taxon>Alphaproteobacteria</taxon>
        <taxon>Hyphomicrobiales</taxon>
        <taxon>Rhizobiaceae</taxon>
        <taxon>Rhizobium/Agrobacterium group</taxon>
        <taxon>Rhizobium</taxon>
    </lineage>
</organism>
<feature type="transmembrane region" description="Helical" evidence="1">
    <location>
        <begin position="29"/>
        <end position="46"/>
    </location>
</feature>
<reference evidence="3 5" key="2">
    <citation type="submission" date="2019-12" db="EMBL/GenBank/DDBJ databases">
        <title>Rhizobium genotypes associated with high levels of biological nitrogen fixation by grain legumes in a temperate-maritime cropping system.</title>
        <authorList>
            <person name="Maluk M."/>
            <person name="Francesc Ferrando Molina F."/>
            <person name="Lopez Del Egido L."/>
            <person name="Lafos M."/>
            <person name="Langarica-Fuentes A."/>
            <person name="Gebre Yohannes G."/>
            <person name="Young M.W."/>
            <person name="Martin P."/>
            <person name="Gantlett R."/>
            <person name="Kenicer G."/>
            <person name="Hawes C."/>
            <person name="Begg G.S."/>
            <person name="Quilliam R.S."/>
            <person name="Squire G.R."/>
            <person name="Poole P.S."/>
            <person name="Young P.W."/>
            <person name="Iannetta P.M."/>
            <person name="James E.K."/>
        </authorList>
    </citation>
    <scope>NUCLEOTIDE SEQUENCE [LARGE SCALE GENOMIC DNA]</scope>
    <source>
        <strain evidence="3 5">JHI1096</strain>
    </source>
</reference>
<gene>
    <name evidence="2" type="ORF">BMW22_22370</name>
    <name evidence="3" type="ORF">GR204_14695</name>
</gene>
<dbReference type="Proteomes" id="UP000471560">
    <property type="component" value="Unassembled WGS sequence"/>
</dbReference>
<reference evidence="2 4" key="1">
    <citation type="submission" date="2016-11" db="EMBL/GenBank/DDBJ databases">
        <title>Rhizobium leguminosarum bv. viciae strain Vaf12 isolated from Vavilovia formosa root nodules from Russia, Dagestan.</title>
        <authorList>
            <person name="Kimeklis A."/>
        </authorList>
    </citation>
    <scope>NUCLEOTIDE SEQUENCE [LARGE SCALE GENOMIC DNA]</scope>
    <source>
        <strain evidence="2 4">Vaf-108</strain>
    </source>
</reference>
<evidence type="ECO:0000313" key="4">
    <source>
        <dbReference type="Proteomes" id="UP000183050"/>
    </source>
</evidence>
<dbReference type="RefSeq" id="WP_072640198.1">
    <property type="nucleotide sequence ID" value="NZ_CP018228.1"/>
</dbReference>
<protein>
    <submittedName>
        <fullName evidence="2">Uncharacterized protein</fullName>
    </submittedName>
</protein>
<sequence length="215" mass="23710">MLVGISILGILYVVAMVFLAFFRRCRKFALWTGLFAVAVTLTAMTMTGSQINADARAAGYDSADDQRDAQRAGITDPAIWRSQREAYLRTWAAEKKQKEAAAKATKDQEGAQADATCSKDFNCWSNKFNRAATKVCAPQVERAAKNNFEWTDSFTSPKFPRAMINDNGASITYVGDAIKMQNGFGAWIIMTYECDFDTKAGRAIAVRVNPGQLTN</sequence>
<keyword evidence="1" id="KW-0812">Transmembrane</keyword>
<evidence type="ECO:0000256" key="1">
    <source>
        <dbReference type="SAM" id="Phobius"/>
    </source>
</evidence>
<proteinExistence type="predicted"/>
<evidence type="ECO:0000313" key="2">
    <source>
        <dbReference type="EMBL" id="API53990.1"/>
    </source>
</evidence>
<name>A0A1L3ZEK4_RHILE</name>
<keyword evidence="1" id="KW-0472">Membrane</keyword>
<dbReference type="AlphaFoldDB" id="A0A1L3ZEK4"/>
<keyword evidence="1" id="KW-1133">Transmembrane helix</keyword>
<dbReference type="Proteomes" id="UP000183050">
    <property type="component" value="Chromosome"/>
</dbReference>
<evidence type="ECO:0000313" key="5">
    <source>
        <dbReference type="Proteomes" id="UP000471560"/>
    </source>
</evidence>